<dbReference type="PANTHER" id="PTHR30461">
    <property type="entry name" value="DNA-INVERTASE FROM LAMBDOID PROPHAGE"/>
    <property type="match status" value="1"/>
</dbReference>
<evidence type="ECO:0000256" key="5">
    <source>
        <dbReference type="PIRSR" id="PIRSR606118-50"/>
    </source>
</evidence>
<dbReference type="InterPro" id="IPR006118">
    <property type="entry name" value="Recombinase_CS"/>
</dbReference>
<keyword evidence="2" id="KW-0229">DNA integration</keyword>
<dbReference type="PANTHER" id="PTHR30461:SF26">
    <property type="entry name" value="RESOLVASE HOMOLOG YNEB"/>
    <property type="match status" value="1"/>
</dbReference>
<dbReference type="InterPro" id="IPR006120">
    <property type="entry name" value="Resolvase_HTH_dom"/>
</dbReference>
<dbReference type="InterPro" id="IPR050639">
    <property type="entry name" value="SSR_resolvase"/>
</dbReference>
<evidence type="ECO:0000259" key="7">
    <source>
        <dbReference type="PROSITE" id="PS51736"/>
    </source>
</evidence>
<dbReference type="GO" id="GO:0015074">
    <property type="term" value="P:DNA integration"/>
    <property type="evidence" value="ECO:0007669"/>
    <property type="project" value="UniProtKB-KW"/>
</dbReference>
<evidence type="ECO:0000256" key="3">
    <source>
        <dbReference type="ARBA" id="ARBA00023125"/>
    </source>
</evidence>
<dbReference type="InterPro" id="IPR009057">
    <property type="entry name" value="Homeodomain-like_sf"/>
</dbReference>
<comment type="similarity">
    <text evidence="1">Belongs to the site-specific recombinase resolvase family.</text>
</comment>
<dbReference type="GO" id="GO:0000150">
    <property type="term" value="F:DNA strand exchange activity"/>
    <property type="evidence" value="ECO:0007669"/>
    <property type="project" value="InterPro"/>
</dbReference>
<dbReference type="PROSITE" id="PS51736">
    <property type="entry name" value="RECOMBINASES_3"/>
    <property type="match status" value="1"/>
</dbReference>
<evidence type="ECO:0000313" key="8">
    <source>
        <dbReference type="EMBL" id="PCC49447.1"/>
    </source>
</evidence>
<dbReference type="AlphaFoldDB" id="A0A2A3ZD78"/>
<gene>
    <name evidence="8" type="ORF">CIK62_13490</name>
</gene>
<dbReference type="InterPro" id="IPR006119">
    <property type="entry name" value="Resolv_N"/>
</dbReference>
<dbReference type="SUPFAM" id="SSF53041">
    <property type="entry name" value="Resolvase-like"/>
    <property type="match status" value="1"/>
</dbReference>
<dbReference type="Pfam" id="PF02796">
    <property type="entry name" value="HTH_7"/>
    <property type="match status" value="1"/>
</dbReference>
<dbReference type="SUPFAM" id="SSF46689">
    <property type="entry name" value="Homeodomain-like"/>
    <property type="match status" value="1"/>
</dbReference>
<name>A0A2A3ZD78_BREAU</name>
<dbReference type="Proteomes" id="UP000217720">
    <property type="component" value="Unassembled WGS sequence"/>
</dbReference>
<reference evidence="8 9" key="1">
    <citation type="journal article" date="2017" name="Elife">
        <title>Extensive horizontal gene transfer in cheese-associated bacteria.</title>
        <authorList>
            <person name="Bonham K.S."/>
            <person name="Wolfe B.E."/>
            <person name="Dutton R.J."/>
        </authorList>
    </citation>
    <scope>NUCLEOTIDE SEQUENCE [LARGE SCALE GENOMIC DNA]</scope>
    <source>
        <strain evidence="8 9">900_6</strain>
    </source>
</reference>
<evidence type="ECO:0000256" key="2">
    <source>
        <dbReference type="ARBA" id="ARBA00022908"/>
    </source>
</evidence>
<dbReference type="Pfam" id="PF00239">
    <property type="entry name" value="Resolvase"/>
    <property type="match status" value="1"/>
</dbReference>
<dbReference type="CDD" id="cd00569">
    <property type="entry name" value="HTH_Hin_like"/>
    <property type="match status" value="1"/>
</dbReference>
<accession>A0A2A3ZD78</accession>
<evidence type="ECO:0000256" key="1">
    <source>
        <dbReference type="ARBA" id="ARBA00009913"/>
    </source>
</evidence>
<dbReference type="SMART" id="SM00857">
    <property type="entry name" value="Resolvase"/>
    <property type="match status" value="1"/>
</dbReference>
<feature type="domain" description="Resolvase/invertase-type recombinase catalytic" evidence="7">
    <location>
        <begin position="4"/>
        <end position="139"/>
    </location>
</feature>
<evidence type="ECO:0000313" key="9">
    <source>
        <dbReference type="Proteomes" id="UP000217720"/>
    </source>
</evidence>
<feature type="active site" description="O-(5'-phospho-DNA)-serine intermediate" evidence="5 6">
    <location>
        <position position="12"/>
    </location>
</feature>
<keyword evidence="4" id="KW-0233">DNA recombination</keyword>
<protein>
    <submittedName>
        <fullName evidence="8">Transposase</fullName>
    </submittedName>
</protein>
<dbReference type="EMBL" id="NRGO01000015">
    <property type="protein sequence ID" value="PCC49447.1"/>
    <property type="molecule type" value="Genomic_DNA"/>
</dbReference>
<sequence length="186" mass="20490">MNKHTVAYVRVSSADQNEARQLEALEASGGYDKLFVEKISAKNRQRPELDAMLSHVREGDVVRVKSIDRLARSTSDLLGIVQDLSDKGVSVEFLDTPEMNVNSAQGKFMLTVMGAFAELERTTIKERQSEGIEIAKAEGRFAKKKALSPQQIEEAAQKREDGVSVADLAKDLGVSKQTLYTAFKTA</sequence>
<evidence type="ECO:0000256" key="6">
    <source>
        <dbReference type="PROSITE-ProRule" id="PRU10137"/>
    </source>
</evidence>
<dbReference type="RefSeq" id="WP_096160861.1">
    <property type="nucleotide sequence ID" value="NZ_NRGO01000015.1"/>
</dbReference>
<dbReference type="Gene3D" id="3.40.50.1390">
    <property type="entry name" value="Resolvase, N-terminal catalytic domain"/>
    <property type="match status" value="1"/>
</dbReference>
<keyword evidence="3" id="KW-0238">DNA-binding</keyword>
<dbReference type="Gene3D" id="1.10.10.60">
    <property type="entry name" value="Homeodomain-like"/>
    <property type="match status" value="1"/>
</dbReference>
<dbReference type="GO" id="GO:0003677">
    <property type="term" value="F:DNA binding"/>
    <property type="evidence" value="ECO:0007669"/>
    <property type="project" value="UniProtKB-KW"/>
</dbReference>
<dbReference type="InterPro" id="IPR036162">
    <property type="entry name" value="Resolvase-like_N_sf"/>
</dbReference>
<evidence type="ECO:0000256" key="4">
    <source>
        <dbReference type="ARBA" id="ARBA00023172"/>
    </source>
</evidence>
<dbReference type="CDD" id="cd03768">
    <property type="entry name" value="SR_ResInv"/>
    <property type="match status" value="1"/>
</dbReference>
<proteinExistence type="inferred from homology"/>
<dbReference type="PROSITE" id="PS00397">
    <property type="entry name" value="RECOMBINASES_1"/>
    <property type="match status" value="1"/>
</dbReference>
<comment type="caution">
    <text evidence="8">The sequence shown here is derived from an EMBL/GenBank/DDBJ whole genome shotgun (WGS) entry which is preliminary data.</text>
</comment>
<organism evidence="8 9">
    <name type="scientific">Brevibacterium aurantiacum</name>
    <dbReference type="NCBI Taxonomy" id="273384"/>
    <lineage>
        <taxon>Bacteria</taxon>
        <taxon>Bacillati</taxon>
        <taxon>Actinomycetota</taxon>
        <taxon>Actinomycetes</taxon>
        <taxon>Micrococcales</taxon>
        <taxon>Brevibacteriaceae</taxon>
        <taxon>Brevibacterium</taxon>
    </lineage>
</organism>